<sequence>MTAIAKSPITGASRQGALTRYFGARATQFEMCVYTLMDNFCPDYAGGYWDFYSLDNGGFFMSVAMDHRLRIINSMNGFDDRMSPEAASIGVNLIAINRLQWSEDLTQTSAAHLSGLFDKLRDYAFQRDEAALIARFID</sequence>
<dbReference type="Pfam" id="PF03230">
    <property type="entry name" value="Antirestrict"/>
    <property type="match status" value="1"/>
</dbReference>
<comment type="similarity">
    <text evidence="1">Belongs to the antirestriction protein family.</text>
</comment>
<gene>
    <name evidence="2" type="ORF">CW354_20100</name>
</gene>
<dbReference type="InterPro" id="IPR004914">
    <property type="entry name" value="Antirestrict"/>
</dbReference>
<evidence type="ECO:0000256" key="1">
    <source>
        <dbReference type="ARBA" id="ARBA00008618"/>
    </source>
</evidence>
<dbReference type="InterPro" id="IPR042297">
    <property type="entry name" value="Antirestriction_sf"/>
</dbReference>
<dbReference type="OrthoDB" id="1164967at2"/>
<dbReference type="AlphaFoldDB" id="A0A2S7K001"/>
<reference evidence="2 3" key="1">
    <citation type="submission" date="2017-12" db="EMBL/GenBank/DDBJ databases">
        <authorList>
            <person name="Hurst M.R.H."/>
        </authorList>
    </citation>
    <scope>NUCLEOTIDE SEQUENCE [LARGE SCALE GENOMIC DNA]</scope>
    <source>
        <strain evidence="2 3">SY-3-19</strain>
    </source>
</reference>
<keyword evidence="3" id="KW-1185">Reference proteome</keyword>
<protein>
    <submittedName>
        <fullName evidence="2">Antirestriction protein</fullName>
    </submittedName>
</protein>
<dbReference type="RefSeq" id="WP_104831896.1">
    <property type="nucleotide sequence ID" value="NZ_PJCH01000016.1"/>
</dbReference>
<evidence type="ECO:0000313" key="3">
    <source>
        <dbReference type="Proteomes" id="UP000239504"/>
    </source>
</evidence>
<organism evidence="2 3">
    <name type="scientific">Hyphococcus luteus</name>
    <dbReference type="NCBI Taxonomy" id="2058213"/>
    <lineage>
        <taxon>Bacteria</taxon>
        <taxon>Pseudomonadati</taxon>
        <taxon>Pseudomonadota</taxon>
        <taxon>Alphaproteobacteria</taxon>
        <taxon>Parvularculales</taxon>
        <taxon>Parvularculaceae</taxon>
        <taxon>Hyphococcus</taxon>
    </lineage>
</organism>
<evidence type="ECO:0000313" key="2">
    <source>
        <dbReference type="EMBL" id="PQA85843.1"/>
    </source>
</evidence>
<dbReference type="Gene3D" id="3.30.70.3580">
    <property type="entry name" value="Antirestriction protein"/>
    <property type="match status" value="1"/>
</dbReference>
<dbReference type="EMBL" id="PJCH01000016">
    <property type="protein sequence ID" value="PQA85843.1"/>
    <property type="molecule type" value="Genomic_DNA"/>
</dbReference>
<accession>A0A2S7K001</accession>
<proteinExistence type="inferred from homology"/>
<dbReference type="Proteomes" id="UP000239504">
    <property type="component" value="Unassembled WGS sequence"/>
</dbReference>
<name>A0A2S7K001_9PROT</name>
<comment type="caution">
    <text evidence="2">The sequence shown here is derived from an EMBL/GenBank/DDBJ whole genome shotgun (WGS) entry which is preliminary data.</text>
</comment>